<protein>
    <recommendedName>
        <fullName evidence="4">Bacterial Ig-like domain-containing protein</fullName>
    </recommendedName>
</protein>
<reference evidence="2 3" key="1">
    <citation type="submission" date="2019-04" db="EMBL/GenBank/DDBJ databases">
        <authorList>
            <person name="Jiang L."/>
        </authorList>
    </citation>
    <scope>NUCLEOTIDE SEQUENCE [LARGE SCALE GENOMIC DNA]</scope>
    <source>
        <strain evidence="2 3">YIM 131861</strain>
    </source>
</reference>
<organism evidence="2 3">
    <name type="scientific">Orlajensenia flava</name>
    <dbReference type="NCBI Taxonomy" id="2565934"/>
    <lineage>
        <taxon>Bacteria</taxon>
        <taxon>Bacillati</taxon>
        <taxon>Actinomycetota</taxon>
        <taxon>Actinomycetes</taxon>
        <taxon>Micrococcales</taxon>
        <taxon>Microbacteriaceae</taxon>
        <taxon>Orlajensenia</taxon>
    </lineage>
</organism>
<evidence type="ECO:0008006" key="4">
    <source>
        <dbReference type="Google" id="ProtNLM"/>
    </source>
</evidence>
<feature type="compositionally biased region" description="Low complexity" evidence="1">
    <location>
        <begin position="188"/>
        <end position="199"/>
    </location>
</feature>
<dbReference type="InterPro" id="IPR013783">
    <property type="entry name" value="Ig-like_fold"/>
</dbReference>
<proteinExistence type="predicted"/>
<dbReference type="AlphaFoldDB" id="A0A4V3WU02"/>
<dbReference type="OrthoDB" id="9937472at2"/>
<dbReference type="GO" id="GO:0005975">
    <property type="term" value="P:carbohydrate metabolic process"/>
    <property type="evidence" value="ECO:0007669"/>
    <property type="project" value="UniProtKB-ARBA"/>
</dbReference>
<accession>A0A4V3WU02</accession>
<dbReference type="PROSITE" id="PS50194">
    <property type="entry name" value="FILAMIN_REPEAT"/>
    <property type="match status" value="1"/>
</dbReference>
<gene>
    <name evidence="2" type="ORF">E6C70_11225</name>
</gene>
<dbReference type="InterPro" id="IPR017868">
    <property type="entry name" value="Filamin/ABP280_repeat-like"/>
</dbReference>
<evidence type="ECO:0000313" key="2">
    <source>
        <dbReference type="EMBL" id="THG33987.1"/>
    </source>
</evidence>
<dbReference type="RefSeq" id="WP_136424625.1">
    <property type="nucleotide sequence ID" value="NZ_SSSN01000007.1"/>
</dbReference>
<dbReference type="Proteomes" id="UP000307380">
    <property type="component" value="Unassembled WGS sequence"/>
</dbReference>
<evidence type="ECO:0000256" key="1">
    <source>
        <dbReference type="SAM" id="MobiDB-lite"/>
    </source>
</evidence>
<keyword evidence="3" id="KW-1185">Reference proteome</keyword>
<sequence length="229" mass="21993">MEVTANPSTVAVGEVARVTATGLGGLETAGFGLSNTDGASLSADGSTFDTSATSPVTDGSAQVYFKASEPGTYAVDVTDGESPIGDTTITVTADAPAAGAQLTASPGTITAGQPVTITASNLGGLATANFGLGGNSGDATLDPATATVTDGTATTTFTASEPGTYIVDVTDGETPLASTQVTVTGADPAPSMTTTTPSSTPTPAPTGTPSGSVPSGPSSASQPSSSRRH</sequence>
<feature type="compositionally biased region" description="Low complexity" evidence="1">
    <location>
        <begin position="207"/>
        <end position="229"/>
    </location>
</feature>
<dbReference type="EMBL" id="SSSN01000007">
    <property type="protein sequence ID" value="THG33987.1"/>
    <property type="molecule type" value="Genomic_DNA"/>
</dbReference>
<feature type="region of interest" description="Disordered" evidence="1">
    <location>
        <begin position="182"/>
        <end position="229"/>
    </location>
</feature>
<comment type="caution">
    <text evidence="2">The sequence shown here is derived from an EMBL/GenBank/DDBJ whole genome shotgun (WGS) entry which is preliminary data.</text>
</comment>
<evidence type="ECO:0000313" key="3">
    <source>
        <dbReference type="Proteomes" id="UP000307380"/>
    </source>
</evidence>
<dbReference type="Gene3D" id="2.60.40.10">
    <property type="entry name" value="Immunoglobulins"/>
    <property type="match status" value="2"/>
</dbReference>
<name>A0A4V3WU02_9MICO</name>